<keyword evidence="4" id="KW-0808">Transferase</keyword>
<organism evidence="4 5">
    <name type="scientific">Luteipulveratus flavus</name>
    <dbReference type="NCBI Taxonomy" id="3031728"/>
    <lineage>
        <taxon>Bacteria</taxon>
        <taxon>Bacillati</taxon>
        <taxon>Actinomycetota</taxon>
        <taxon>Actinomycetes</taxon>
        <taxon>Micrococcales</taxon>
        <taxon>Dermacoccaceae</taxon>
        <taxon>Luteipulveratus</taxon>
    </lineage>
</organism>
<dbReference type="EMBL" id="JAROAV010000057">
    <property type="protein sequence ID" value="MDF8266514.1"/>
    <property type="molecule type" value="Genomic_DNA"/>
</dbReference>
<feature type="transmembrane region" description="Helical" evidence="2">
    <location>
        <begin position="50"/>
        <end position="70"/>
    </location>
</feature>
<feature type="transmembrane region" description="Helical" evidence="2">
    <location>
        <begin position="308"/>
        <end position="326"/>
    </location>
</feature>
<evidence type="ECO:0000256" key="1">
    <source>
        <dbReference type="SAM" id="MobiDB-lite"/>
    </source>
</evidence>
<dbReference type="Proteomes" id="UP001528912">
    <property type="component" value="Unassembled WGS sequence"/>
</dbReference>
<dbReference type="Pfam" id="PF01757">
    <property type="entry name" value="Acyl_transf_3"/>
    <property type="match status" value="1"/>
</dbReference>
<evidence type="ECO:0000313" key="5">
    <source>
        <dbReference type="Proteomes" id="UP001528912"/>
    </source>
</evidence>
<feature type="transmembrane region" description="Helical" evidence="2">
    <location>
        <begin position="147"/>
        <end position="166"/>
    </location>
</feature>
<keyword evidence="2" id="KW-0472">Membrane</keyword>
<comment type="caution">
    <text evidence="4">The sequence shown here is derived from an EMBL/GenBank/DDBJ whole genome shotgun (WGS) entry which is preliminary data.</text>
</comment>
<keyword evidence="5" id="KW-1185">Reference proteome</keyword>
<feature type="region of interest" description="Disordered" evidence="1">
    <location>
        <begin position="394"/>
        <end position="417"/>
    </location>
</feature>
<protein>
    <submittedName>
        <fullName evidence="4">Acyltransferase</fullName>
    </submittedName>
</protein>
<feature type="transmembrane region" description="Helical" evidence="2">
    <location>
        <begin position="346"/>
        <end position="366"/>
    </location>
</feature>
<feature type="transmembrane region" description="Helical" evidence="2">
    <location>
        <begin position="249"/>
        <end position="265"/>
    </location>
</feature>
<evidence type="ECO:0000313" key="4">
    <source>
        <dbReference type="EMBL" id="MDF8266514.1"/>
    </source>
</evidence>
<reference evidence="4 5" key="1">
    <citation type="submission" date="2023-03" db="EMBL/GenBank/DDBJ databases">
        <title>YIM 133296 draft genome.</title>
        <authorList>
            <person name="Xiong L."/>
        </authorList>
    </citation>
    <scope>NUCLEOTIDE SEQUENCE [LARGE SCALE GENOMIC DNA]</scope>
    <source>
        <strain evidence="4 5">YIM 133296</strain>
    </source>
</reference>
<dbReference type="GO" id="GO:0016746">
    <property type="term" value="F:acyltransferase activity"/>
    <property type="evidence" value="ECO:0007669"/>
    <property type="project" value="UniProtKB-KW"/>
</dbReference>
<dbReference type="InterPro" id="IPR002656">
    <property type="entry name" value="Acyl_transf_3_dom"/>
</dbReference>
<dbReference type="PANTHER" id="PTHR23028">
    <property type="entry name" value="ACETYLTRANSFERASE"/>
    <property type="match status" value="1"/>
</dbReference>
<sequence>MTSPAPARGPHAKKPELRALTGLRAVAALAVVLSHTGIPRNAPEPLHHLVAWGYIGVPLFFLLSGFVLAYNYPQLHFHDRRRTALFYIARVARVMPLYWVMVAYCAVYYFAIGHEQYHGALLQNLLAVQTWGPDVDAALNYYNGPGWSIGVELFFYLLFPFVAPLVARVARRWSVRGLVAVIAAATLALVLVWAYFVLTGRAELPSKDPGSAHRWLYRNPLPHLAEFVTGLALAHLLPRLRQWPAAGHHVVQTVVVAYVLGLAMFRPTTSQAVNSGSFGALFLLPFALGILSLASGQGWLARWCSTRAMVALGTASYALYITHRWLVWQLSSGKVIQSAPGLRGYAALAVTLAVLLVVAEGAHRYVEVPARRGIMTLTHRVLSRREARANVANVANAEPSAPHVEASAPRPAADARS</sequence>
<dbReference type="RefSeq" id="WP_277193724.1">
    <property type="nucleotide sequence ID" value="NZ_JAROAV010000057.1"/>
</dbReference>
<keyword evidence="4" id="KW-0012">Acyltransferase</keyword>
<dbReference type="PANTHER" id="PTHR23028:SF53">
    <property type="entry name" value="ACYL_TRANSF_3 DOMAIN-CONTAINING PROTEIN"/>
    <property type="match status" value="1"/>
</dbReference>
<gene>
    <name evidence="4" type="ORF">P4R38_19875</name>
</gene>
<keyword evidence="2" id="KW-1133">Transmembrane helix</keyword>
<name>A0ABT6CEP9_9MICO</name>
<feature type="transmembrane region" description="Helical" evidence="2">
    <location>
        <begin position="277"/>
        <end position="296"/>
    </location>
</feature>
<dbReference type="InterPro" id="IPR050879">
    <property type="entry name" value="Acyltransferase_3"/>
</dbReference>
<feature type="domain" description="Acyltransferase 3" evidence="3">
    <location>
        <begin position="19"/>
        <end position="356"/>
    </location>
</feature>
<evidence type="ECO:0000259" key="3">
    <source>
        <dbReference type="Pfam" id="PF01757"/>
    </source>
</evidence>
<feature type="transmembrane region" description="Helical" evidence="2">
    <location>
        <begin position="91"/>
        <end position="112"/>
    </location>
</feature>
<feature type="transmembrane region" description="Helical" evidence="2">
    <location>
        <begin position="21"/>
        <end position="38"/>
    </location>
</feature>
<accession>A0ABT6CEP9</accession>
<proteinExistence type="predicted"/>
<keyword evidence="2" id="KW-0812">Transmembrane</keyword>
<feature type="transmembrane region" description="Helical" evidence="2">
    <location>
        <begin position="178"/>
        <end position="200"/>
    </location>
</feature>
<evidence type="ECO:0000256" key="2">
    <source>
        <dbReference type="SAM" id="Phobius"/>
    </source>
</evidence>